<dbReference type="FunCoup" id="G0M8J0">
    <property type="interactions" value="2921"/>
</dbReference>
<protein>
    <recommendedName>
        <fullName evidence="3">Methyltransferase domain-containing protein</fullName>
    </recommendedName>
</protein>
<evidence type="ECO:0000313" key="1">
    <source>
        <dbReference type="EMBL" id="EGT30073.1"/>
    </source>
</evidence>
<dbReference type="PANTHER" id="PTHR12890">
    <property type="entry name" value="DREV PROTEIN"/>
    <property type="match status" value="1"/>
</dbReference>
<dbReference type="CDD" id="cd02440">
    <property type="entry name" value="AdoMet_MTases"/>
    <property type="match status" value="1"/>
</dbReference>
<organism evidence="2">
    <name type="scientific">Caenorhabditis brenneri</name>
    <name type="common">Nematode worm</name>
    <dbReference type="NCBI Taxonomy" id="135651"/>
    <lineage>
        <taxon>Eukaryota</taxon>
        <taxon>Metazoa</taxon>
        <taxon>Ecdysozoa</taxon>
        <taxon>Nematoda</taxon>
        <taxon>Chromadorea</taxon>
        <taxon>Rhabditida</taxon>
        <taxon>Rhabditina</taxon>
        <taxon>Rhabditomorpha</taxon>
        <taxon>Rhabditoidea</taxon>
        <taxon>Rhabditidae</taxon>
        <taxon>Peloderinae</taxon>
        <taxon>Caenorhabditis</taxon>
    </lineage>
</organism>
<dbReference type="Proteomes" id="UP000008068">
    <property type="component" value="Unassembled WGS sequence"/>
</dbReference>
<dbReference type="InterPro" id="IPR029063">
    <property type="entry name" value="SAM-dependent_MTases_sf"/>
</dbReference>
<dbReference type="AlphaFoldDB" id="G0M8J0"/>
<dbReference type="Gene3D" id="3.40.50.150">
    <property type="entry name" value="Vaccinia Virus protein VP39"/>
    <property type="match status" value="1"/>
</dbReference>
<dbReference type="InParanoid" id="G0M8J0"/>
<dbReference type="InterPro" id="IPR007884">
    <property type="entry name" value="METL9"/>
</dbReference>
<dbReference type="HOGENOM" id="CLU_056100_0_0_1"/>
<gene>
    <name evidence="1" type="ORF">CAEBREN_17315</name>
</gene>
<dbReference type="SUPFAM" id="SSF53335">
    <property type="entry name" value="S-adenosyl-L-methionine-dependent methyltransferases"/>
    <property type="match status" value="1"/>
</dbReference>
<dbReference type="eggNOG" id="KOG3987">
    <property type="taxonomic scope" value="Eukaryota"/>
</dbReference>
<reference evidence="2" key="1">
    <citation type="submission" date="2011-07" db="EMBL/GenBank/DDBJ databases">
        <authorList>
            <consortium name="Caenorhabditis brenneri Sequencing and Analysis Consortium"/>
            <person name="Wilson R.K."/>
        </authorList>
    </citation>
    <scope>NUCLEOTIDE SEQUENCE [LARGE SCALE GENOMIC DNA]</scope>
    <source>
        <strain evidence="2">PB2801</strain>
    </source>
</reference>
<dbReference type="EMBL" id="GL379786">
    <property type="protein sequence ID" value="EGT30073.1"/>
    <property type="molecule type" value="Genomic_DNA"/>
</dbReference>
<dbReference type="GO" id="GO:0106370">
    <property type="term" value="F:protein-L-histidine N-pros-methyltransferase activity"/>
    <property type="evidence" value="ECO:0007669"/>
    <property type="project" value="InterPro"/>
</dbReference>
<dbReference type="OrthoDB" id="199041at2759"/>
<dbReference type="PANTHER" id="PTHR12890:SF0">
    <property type="entry name" value="PROTEIN-L-HISTIDINE N-PROS-METHYLTRANSFERASE"/>
    <property type="match status" value="1"/>
</dbReference>
<proteinExistence type="predicted"/>
<evidence type="ECO:0000313" key="2">
    <source>
        <dbReference type="Proteomes" id="UP000008068"/>
    </source>
</evidence>
<name>G0M8J0_CAEBE</name>
<keyword evidence="2" id="KW-1185">Reference proteome</keyword>
<dbReference type="OMA" id="PYMHYVE"/>
<evidence type="ECO:0008006" key="3">
    <source>
        <dbReference type="Google" id="ProtNLM"/>
    </source>
</evidence>
<dbReference type="Pfam" id="PF05219">
    <property type="entry name" value="DREV"/>
    <property type="match status" value="1"/>
</dbReference>
<accession>G0M8J0</accession>
<sequence>MSFLLERTYGLRPNYWYIPENEVSTGAQNLFFESSPDNETQQFLDHSNNISASFFWQTVRNIGVMILSSIYSKTDINGMTGFGNMFLFSEQQFANFLAIDRQTWRANNKSVLDLGAGNGDITEHMRSFFDNVYATELSPKMRNRLTSKGYKVLDALEWAKTDVKFDLITAFNLLDRHYSPGKLLEDLWINAHRSNCNVVVSLVLPVNHYVEFNPNGKSTRPDKFLNVQGRTYAEHVHHMIFNVFKPANFEVIRWTRLPYLCEGDMSHAAYYLPDAVFLLKPIIPEPTATLTAEEIATTKPPVPETVHEDL</sequence>